<feature type="compositionally biased region" description="Acidic residues" evidence="1">
    <location>
        <begin position="213"/>
        <end position="272"/>
    </location>
</feature>
<proteinExistence type="predicted"/>
<evidence type="ECO:0000313" key="2">
    <source>
        <dbReference type="EMBL" id="CTR06796.1"/>
    </source>
</evidence>
<feature type="compositionally biased region" description="Basic and acidic residues" evidence="1">
    <location>
        <begin position="1002"/>
        <end position="1017"/>
    </location>
</feature>
<feature type="compositionally biased region" description="Basic residues" evidence="1">
    <location>
        <begin position="679"/>
        <end position="690"/>
    </location>
</feature>
<feature type="compositionally biased region" description="Polar residues" evidence="1">
    <location>
        <begin position="296"/>
        <end position="312"/>
    </location>
</feature>
<gene>
    <name evidence="2" type="primary">FGENESH: predicted gene_5.202</name>
    <name evidence="2" type="ORF">BN2166_0026570</name>
</gene>
<accession>A0A0K3CHY1</accession>
<feature type="compositionally biased region" description="Basic and acidic residues" evidence="1">
    <location>
        <begin position="698"/>
        <end position="707"/>
    </location>
</feature>
<keyword evidence="3" id="KW-1185">Reference proteome</keyword>
<organism evidence="2 3">
    <name type="scientific">Rhodotorula toruloides</name>
    <name type="common">Yeast</name>
    <name type="synonym">Rhodosporidium toruloides</name>
    <dbReference type="NCBI Taxonomy" id="5286"/>
    <lineage>
        <taxon>Eukaryota</taxon>
        <taxon>Fungi</taxon>
        <taxon>Dikarya</taxon>
        <taxon>Basidiomycota</taxon>
        <taxon>Pucciniomycotina</taxon>
        <taxon>Microbotryomycetes</taxon>
        <taxon>Sporidiobolales</taxon>
        <taxon>Sporidiobolaceae</taxon>
        <taxon>Rhodotorula</taxon>
    </lineage>
</organism>
<dbReference type="AlphaFoldDB" id="A0A0K3CHY1"/>
<dbReference type="Proteomes" id="UP000199069">
    <property type="component" value="Unassembled WGS sequence"/>
</dbReference>
<feature type="region of interest" description="Disordered" evidence="1">
    <location>
        <begin position="660"/>
        <end position="815"/>
    </location>
</feature>
<evidence type="ECO:0000256" key="1">
    <source>
        <dbReference type="SAM" id="MobiDB-lite"/>
    </source>
</evidence>
<protein>
    <submittedName>
        <fullName evidence="2">BY PROTMAP: gi|342320900|gb|EGU12838.1| Salivary gland secretion 1 [Rhodotorula glutinis ATCC 204091]</fullName>
    </submittedName>
</protein>
<feature type="compositionally biased region" description="Basic residues" evidence="1">
    <location>
        <begin position="353"/>
        <end position="362"/>
    </location>
</feature>
<feature type="compositionally biased region" description="Basic residues" evidence="1">
    <location>
        <begin position="1030"/>
        <end position="1039"/>
    </location>
</feature>
<feature type="region of interest" description="Disordered" evidence="1">
    <location>
        <begin position="542"/>
        <end position="582"/>
    </location>
</feature>
<feature type="compositionally biased region" description="Pro residues" evidence="1">
    <location>
        <begin position="165"/>
        <end position="175"/>
    </location>
</feature>
<feature type="region of interest" description="Disordered" evidence="1">
    <location>
        <begin position="1000"/>
        <end position="1042"/>
    </location>
</feature>
<dbReference type="STRING" id="5286.A0A0K3CHY1"/>
<reference evidence="2 3" key="1">
    <citation type="submission" date="2015-07" db="EMBL/GenBank/DDBJ databases">
        <authorList>
            <person name="Cajimat M.N.B."/>
            <person name="Milazzo M.L."/>
            <person name="Fulhorst C.F."/>
        </authorList>
    </citation>
    <scope>NUCLEOTIDE SEQUENCE [LARGE SCALE GENOMIC DNA]</scope>
    <source>
        <strain evidence="2">Single colony</strain>
    </source>
</reference>
<feature type="compositionally biased region" description="Acidic residues" evidence="1">
    <location>
        <begin position="451"/>
        <end position="460"/>
    </location>
</feature>
<dbReference type="EMBL" id="CWKI01000005">
    <property type="protein sequence ID" value="CTR06796.1"/>
    <property type="molecule type" value="Genomic_DNA"/>
</dbReference>
<feature type="region of interest" description="Disordered" evidence="1">
    <location>
        <begin position="405"/>
        <end position="464"/>
    </location>
</feature>
<feature type="compositionally biased region" description="Low complexity" evidence="1">
    <location>
        <begin position="273"/>
        <end position="295"/>
    </location>
</feature>
<feature type="compositionally biased region" description="Basic residues" evidence="1">
    <location>
        <begin position="433"/>
        <end position="442"/>
    </location>
</feature>
<sequence>MLLILTGLLKLCIGGPLRFKPHPSCFEDAIENFTESVLNCVPPAPPSPFVGLDFSSPKPRPRRSSTRPPSPKSRCRRVSVQQKDPLESEDDTYDPFTFPYTYDPSRPLPPISRPPGFPLLTREMLLPADWFPAVDPDAPRQEMPVWNGEGLDDILAKPSTTSSPTPTPTPAPAPVEPVEEVQQVDPPELETAELDDSDSDDSDYSDAASSLLEDSDCPDGSETSDEGDASDECGEFDDTDDEDSEDESEQDDSYNESSCDEDASVTDAEEATTAETQVADAAQAFEADVAADEQASASTAQTVPDQDTALSDTETDAFDALPEPFSIPLRRTAAVRWPQTSDSRARRSPNSPPRRKKLRHFARGIGSLRDKRGIEAVPRGESDIDDYIHKHDIMYPFYEPSRIRNADSEVDDEPRRPAPRRKNRYQTLERSRPAFKRSRTRTYRATSTDTDSSDDEDEVCDSSAPQRVSRVDFLSVVTRLKTRLSFLAAARKRFNRLISVTLYGTAAPEATAANENDAVGLDSSLDGETAEEAIAHETTQFTFTPPDELPNNLSIPVTNEDPLDAPTAPESTLDDGAKDECDPIRLADDSTAVEEDDDDSGCVSPGIDAPAAFQLPAVEEAAAFETEEGDAIAAKEADASTTPTPVTTWSTSWALVLVRRRPAKRRSSAPPAPADTPLRRRRSRGSKRPRTTFPDVAGVREKRKFEEDSTSFYCSPFSKKEHAESSSQTLEGGRPAQKRPRQVASGLADDTTDNLSHTYIRTSPRPLAKTPYASPRPRRRAERRFPSRTPPSVVTDLDAKPASPSPPSSHTARQIGDSWRDSAGFLFKIDQYGQQRRLVEVVEMRQVHKMRTGTDESIEKAAYRVLVERWVTDEEHDALRIDGKLAWQVFERDQQASTCAKANYQDESCTPAANSLSLPLPNEDSTRSAASPILTAPYAICPDTLPTPSFEPSTGADLSDLSFDFVPTVASFAGHGTAVATSSSPEGSASKIAVGEQAWMRSQEKTAARRVRRDPFARCRLTPSASPHAPKPRRGRRPPHLPPISRLAVATWLSTVDALLYVNECVNSRTPTTFRASTSVQPAGCLFPQPPWSARWRLSRKGDSKPTFATRRGFRPSLSFLLSRNHFALRLALAIGETTKALSVVEEPETNQGATVQHATFAAVATTRRNAKTGMGPGSQASPWFRINWFVSLFFDD</sequence>
<feature type="compositionally biased region" description="Acidic residues" evidence="1">
    <location>
        <begin position="187"/>
        <end position="204"/>
    </location>
</feature>
<evidence type="ECO:0000313" key="3">
    <source>
        <dbReference type="Proteomes" id="UP000199069"/>
    </source>
</evidence>
<feature type="region of interest" description="Disordered" evidence="1">
    <location>
        <begin position="52"/>
        <end position="114"/>
    </location>
</feature>
<feature type="region of interest" description="Disordered" evidence="1">
    <location>
        <begin position="137"/>
        <end position="364"/>
    </location>
</feature>
<name>A0A0K3CHY1_RHOTO</name>